<keyword evidence="15" id="KW-0325">Glycoprotein</keyword>
<evidence type="ECO:0000256" key="7">
    <source>
        <dbReference type="ARBA" id="ARBA00022741"/>
    </source>
</evidence>
<evidence type="ECO:0000256" key="12">
    <source>
        <dbReference type="ARBA" id="ARBA00023137"/>
    </source>
</evidence>
<keyword evidence="10 19" id="KW-1133">Transmembrane helix</keyword>
<gene>
    <name evidence="22" type="primary">DDR1</name>
</gene>
<evidence type="ECO:0000256" key="8">
    <source>
        <dbReference type="ARBA" id="ARBA00022777"/>
    </source>
</evidence>
<dbReference type="GO" id="GO:0043235">
    <property type="term" value="C:receptor complex"/>
    <property type="evidence" value="ECO:0007669"/>
    <property type="project" value="TreeGrafter"/>
</dbReference>
<keyword evidence="3" id="KW-1003">Cell membrane</keyword>
<comment type="catalytic activity">
    <reaction evidence="16">
        <text>L-tyrosyl-[protein] + ATP = O-phospho-L-tyrosyl-[protein] + ADP + H(+)</text>
        <dbReference type="Rhea" id="RHEA:10596"/>
        <dbReference type="Rhea" id="RHEA-COMP:10136"/>
        <dbReference type="Rhea" id="RHEA-COMP:20101"/>
        <dbReference type="ChEBI" id="CHEBI:15378"/>
        <dbReference type="ChEBI" id="CHEBI:30616"/>
        <dbReference type="ChEBI" id="CHEBI:46858"/>
        <dbReference type="ChEBI" id="CHEBI:61978"/>
        <dbReference type="ChEBI" id="CHEBI:456216"/>
        <dbReference type="EC" id="2.7.10.1"/>
    </reaction>
</comment>
<dbReference type="GO" id="GO:0010976">
    <property type="term" value="P:positive regulation of neuron projection development"/>
    <property type="evidence" value="ECO:0007669"/>
    <property type="project" value="TreeGrafter"/>
</dbReference>
<dbReference type="InterPro" id="IPR048525">
    <property type="entry name" value="DDR1-2_DS-like"/>
</dbReference>
<dbReference type="FunFam" id="2.60.120.260:FF:000007">
    <property type="entry name" value="Discoidin domain receptor tyrosine kinase 1"/>
    <property type="match status" value="1"/>
</dbReference>
<keyword evidence="7" id="KW-0547">Nucleotide-binding</keyword>
<proteinExistence type="inferred from homology"/>
<organism evidence="22 23">
    <name type="scientific">Astatotilapia calliptera</name>
    <name type="common">Eastern happy</name>
    <name type="synonym">Chromis callipterus</name>
    <dbReference type="NCBI Taxonomy" id="8154"/>
    <lineage>
        <taxon>Eukaryota</taxon>
        <taxon>Metazoa</taxon>
        <taxon>Chordata</taxon>
        <taxon>Craniata</taxon>
        <taxon>Vertebrata</taxon>
        <taxon>Euteleostomi</taxon>
        <taxon>Actinopterygii</taxon>
        <taxon>Neopterygii</taxon>
        <taxon>Teleostei</taxon>
        <taxon>Neoteleostei</taxon>
        <taxon>Acanthomorphata</taxon>
        <taxon>Ovalentaria</taxon>
        <taxon>Cichlomorphae</taxon>
        <taxon>Cichliformes</taxon>
        <taxon>Cichlidae</taxon>
        <taxon>African cichlids</taxon>
        <taxon>Pseudocrenilabrinae</taxon>
        <taxon>Haplochromini</taxon>
        <taxon>Astatotilapia</taxon>
    </lineage>
</organism>
<evidence type="ECO:0000256" key="18">
    <source>
        <dbReference type="SAM" id="MobiDB-lite"/>
    </source>
</evidence>
<feature type="domain" description="Protein kinase" evidence="20">
    <location>
        <begin position="541"/>
        <end position="830"/>
    </location>
</feature>
<reference evidence="22" key="3">
    <citation type="submission" date="2025-09" db="UniProtKB">
        <authorList>
            <consortium name="Ensembl"/>
        </authorList>
    </citation>
    <scope>IDENTIFICATION</scope>
</reference>
<evidence type="ECO:0000259" key="20">
    <source>
        <dbReference type="PROSITE" id="PS50011"/>
    </source>
</evidence>
<dbReference type="PROSITE" id="PS50022">
    <property type="entry name" value="FA58C_3"/>
    <property type="match status" value="1"/>
</dbReference>
<dbReference type="Proteomes" id="UP000265100">
    <property type="component" value="Chromosome 11"/>
</dbReference>
<evidence type="ECO:0000256" key="17">
    <source>
        <dbReference type="ARBA" id="ARBA00061639"/>
    </source>
</evidence>
<dbReference type="InterPro" id="IPR000421">
    <property type="entry name" value="FA58C"/>
</dbReference>
<evidence type="ECO:0000313" key="22">
    <source>
        <dbReference type="Ensembl" id="ENSACLP00000058750.1"/>
    </source>
</evidence>
<dbReference type="InterPro" id="IPR050122">
    <property type="entry name" value="RTK"/>
</dbReference>
<dbReference type="GO" id="GO:0005518">
    <property type="term" value="F:collagen binding"/>
    <property type="evidence" value="ECO:0007669"/>
    <property type="project" value="TreeGrafter"/>
</dbReference>
<evidence type="ECO:0000256" key="16">
    <source>
        <dbReference type="ARBA" id="ARBA00051243"/>
    </source>
</evidence>
<dbReference type="Gene3D" id="1.10.510.10">
    <property type="entry name" value="Transferase(Phosphotransferase) domain 1"/>
    <property type="match status" value="1"/>
</dbReference>
<keyword evidence="12" id="KW-0829">Tyrosine-protein kinase</keyword>
<dbReference type="GO" id="GO:0005886">
    <property type="term" value="C:plasma membrane"/>
    <property type="evidence" value="ECO:0007669"/>
    <property type="project" value="UniProtKB-SubCell"/>
</dbReference>
<feature type="region of interest" description="Disordered" evidence="18">
    <location>
        <begin position="461"/>
        <end position="495"/>
    </location>
</feature>
<accession>A0AAX7TQN3</accession>
<feature type="transmembrane region" description="Helical" evidence="19">
    <location>
        <begin position="371"/>
        <end position="393"/>
    </location>
</feature>
<dbReference type="Pfam" id="PF00754">
    <property type="entry name" value="F5_F8_type_C"/>
    <property type="match status" value="1"/>
</dbReference>
<reference evidence="22" key="1">
    <citation type="submission" date="2018-05" db="EMBL/GenBank/DDBJ databases">
        <authorList>
            <person name="Datahose"/>
        </authorList>
    </citation>
    <scope>NUCLEOTIDE SEQUENCE</scope>
</reference>
<feature type="domain" description="F5/8 type C" evidence="21">
    <location>
        <begin position="44"/>
        <end position="198"/>
    </location>
</feature>
<keyword evidence="23" id="KW-1185">Reference proteome</keyword>
<dbReference type="PROSITE" id="PS00239">
    <property type="entry name" value="RECEPTOR_TYR_KIN_II"/>
    <property type="match status" value="1"/>
</dbReference>
<dbReference type="PROSITE" id="PS01286">
    <property type="entry name" value="FA58C_2"/>
    <property type="match status" value="1"/>
</dbReference>
<dbReference type="InterPro" id="IPR000719">
    <property type="entry name" value="Prot_kinase_dom"/>
</dbReference>
<keyword evidence="11 19" id="KW-0472">Membrane</keyword>
<evidence type="ECO:0000256" key="14">
    <source>
        <dbReference type="ARBA" id="ARBA00023170"/>
    </source>
</evidence>
<keyword evidence="4" id="KW-0808">Transferase</keyword>
<keyword evidence="6" id="KW-0732">Signal</keyword>
<evidence type="ECO:0000256" key="13">
    <source>
        <dbReference type="ARBA" id="ARBA00023157"/>
    </source>
</evidence>
<evidence type="ECO:0000256" key="10">
    <source>
        <dbReference type="ARBA" id="ARBA00022989"/>
    </source>
</evidence>
<evidence type="ECO:0000259" key="21">
    <source>
        <dbReference type="PROSITE" id="PS50022"/>
    </source>
</evidence>
<dbReference type="AlphaFoldDB" id="A0AAX7TQN3"/>
<dbReference type="EC" id="2.7.10.1" evidence="2"/>
<reference evidence="22" key="2">
    <citation type="submission" date="2025-08" db="UniProtKB">
        <authorList>
            <consortium name="Ensembl"/>
        </authorList>
    </citation>
    <scope>IDENTIFICATION</scope>
</reference>
<dbReference type="GO" id="GO:0051897">
    <property type="term" value="P:positive regulation of phosphatidylinositol 3-kinase/protein kinase B signal transduction"/>
    <property type="evidence" value="ECO:0007669"/>
    <property type="project" value="TreeGrafter"/>
</dbReference>
<dbReference type="Pfam" id="PF07714">
    <property type="entry name" value="PK_Tyr_Ser-Thr"/>
    <property type="match status" value="1"/>
</dbReference>
<keyword evidence="9" id="KW-0067">ATP-binding</keyword>
<evidence type="ECO:0000256" key="1">
    <source>
        <dbReference type="ARBA" id="ARBA00004251"/>
    </source>
</evidence>
<dbReference type="PANTHER" id="PTHR24416:SF333">
    <property type="entry name" value="EPITHELIAL DISCOIDIN DOMAIN-CONTAINING RECEPTOR 1"/>
    <property type="match status" value="1"/>
</dbReference>
<feature type="compositionally biased region" description="Pro residues" evidence="18">
    <location>
        <begin position="470"/>
        <end position="495"/>
    </location>
</feature>
<name>A0AAX7TQN3_ASTCA</name>
<evidence type="ECO:0000256" key="4">
    <source>
        <dbReference type="ARBA" id="ARBA00022679"/>
    </source>
</evidence>
<dbReference type="PROSITE" id="PS00109">
    <property type="entry name" value="PROTEIN_KINASE_TYR"/>
    <property type="match status" value="1"/>
</dbReference>
<dbReference type="InterPro" id="IPR002011">
    <property type="entry name" value="Tyr_kinase_rcpt_2_CS"/>
</dbReference>
<dbReference type="SMART" id="SM00231">
    <property type="entry name" value="FA58C"/>
    <property type="match status" value="1"/>
</dbReference>
<evidence type="ECO:0000256" key="3">
    <source>
        <dbReference type="ARBA" id="ARBA00022475"/>
    </source>
</evidence>
<dbReference type="PROSITE" id="PS01285">
    <property type="entry name" value="FA58C_1"/>
    <property type="match status" value="1"/>
</dbReference>
<dbReference type="PRINTS" id="PR00109">
    <property type="entry name" value="TYRKINASE"/>
</dbReference>
<dbReference type="Ensembl" id="ENSACLT00000077237.1">
    <property type="protein sequence ID" value="ENSACLP00000058750.1"/>
    <property type="gene ID" value="ENSACLG00000025415.2"/>
</dbReference>
<dbReference type="FunFam" id="2.60.120.1190:FF:000004">
    <property type="entry name" value="Discoidin domain receptor tyrosine kinase 1"/>
    <property type="match status" value="1"/>
</dbReference>
<comment type="similarity">
    <text evidence="17">Belongs to the protein kinase superfamily. Tyr protein kinase family. Insulin receptor subfamily.</text>
</comment>
<sequence length="838" mass="92959">MEILNFPWTCAPHGGEFFSYLYPASVFLSFSVSISLNPSLTAQCRYALGMEDGTIPDSDITASSAWSDSTEAKHGRLSTGEGDGAWCPLGSVFPSGSEYLQIDLRRLHFLALVGTQGRHADGHGQEFARSYRLRYSRDGEKWITWKDRWGQDVVSGNENTYDVVLKDLGPPIVARMVRFYPLADRVMSVCLRVELYGCLWNDGLKAYTAPVGHVMQLPGMSVYLNDSTYDGSTEQGIQFGGLGQLCDGVLGGDDFTKTKELRVWPGYDYLGWSRESLGQGSVDIEFHFEKPRVFHHMQVHSNNRHTQGVRVFSKVECLFKPGILQPWSSPALTLPVPLEDLKDPSSRPISLPLGGRPAQILRCKFYFADRWLLISEISFLSGPAFAAVTPRAGLPVAKDDSSNTAILIGCLVGIILLLLAVIVVILWRQYWKKLLGKVGSLSSDELRVHLSVPSDNVVINNTHSYSSPQDEPPPYPGSPPYPSLSPPVSPPMPPSVPHYAEADIVSLQGVSGNNTYAVPALASSSPGADAAPLPELPRQCLIFKEKLGEGQFGEVHLCEIESPQDLPTLEFPFNVRKGRPLLVAVKILRPDASKNARNDFLKEVKILSRLKDPNIIRLLGVCVSSDPLCMVTEYMECGDLNQYLSQRVLLDKTGPSHNTPTISYPALISMASQIASGMKFLSSLNFVHRDLATRNCLVGGGERHIKIADFGMSRNLYAGDYYRIQGRAVLPIRWMAWECILMGKFTTASDVWAFGVTLWEMLSVCQEQPYSTLTDEQVIDNAGEFFRDQGRQVYLSRPAVCPQGLYELMLSCWNRDCKVRPSFAYIHSFLTEDAMNMV</sequence>
<dbReference type="SMART" id="SM00219">
    <property type="entry name" value="TyrKc"/>
    <property type="match status" value="1"/>
</dbReference>
<evidence type="ECO:0000256" key="15">
    <source>
        <dbReference type="ARBA" id="ARBA00023180"/>
    </source>
</evidence>
<dbReference type="InterPro" id="IPR008979">
    <property type="entry name" value="Galactose-bd-like_sf"/>
</dbReference>
<keyword evidence="13" id="KW-1015">Disulfide bond</keyword>
<keyword evidence="5 19" id="KW-0812">Transmembrane</keyword>
<dbReference type="GO" id="GO:0038062">
    <property type="term" value="F:protein tyrosine kinase collagen receptor activity"/>
    <property type="evidence" value="ECO:0007669"/>
    <property type="project" value="TreeGrafter"/>
</dbReference>
<dbReference type="InterPro" id="IPR001245">
    <property type="entry name" value="Ser-Thr/Tyr_kinase_cat_dom"/>
</dbReference>
<evidence type="ECO:0000256" key="9">
    <source>
        <dbReference type="ARBA" id="ARBA00022840"/>
    </source>
</evidence>
<dbReference type="GO" id="GO:0005524">
    <property type="term" value="F:ATP binding"/>
    <property type="evidence" value="ECO:0007669"/>
    <property type="project" value="UniProtKB-KW"/>
</dbReference>
<feature type="transmembrane region" description="Helical" evidence="19">
    <location>
        <begin position="20"/>
        <end position="40"/>
    </location>
</feature>
<evidence type="ECO:0000256" key="5">
    <source>
        <dbReference type="ARBA" id="ARBA00022692"/>
    </source>
</evidence>
<feature type="transmembrane region" description="Helical" evidence="19">
    <location>
        <begin position="405"/>
        <end position="427"/>
    </location>
</feature>
<dbReference type="PANTHER" id="PTHR24416">
    <property type="entry name" value="TYROSINE-PROTEIN KINASE RECEPTOR"/>
    <property type="match status" value="1"/>
</dbReference>
<evidence type="ECO:0000256" key="19">
    <source>
        <dbReference type="SAM" id="Phobius"/>
    </source>
</evidence>
<comment type="subcellular location">
    <subcellularLocation>
        <location evidence="1">Cell membrane</location>
        <topology evidence="1">Single-pass type I membrane protein</topology>
    </subcellularLocation>
</comment>
<dbReference type="FunFam" id="3.30.200.20:FF:000589">
    <property type="entry name" value="Discoidin domain receptor tyrosine kinase 1"/>
    <property type="match status" value="1"/>
</dbReference>
<dbReference type="FunFam" id="1.10.510.10:FF:000053">
    <property type="entry name" value="Epithelial discoidin domain-containing receptor 1"/>
    <property type="match status" value="1"/>
</dbReference>
<evidence type="ECO:0000256" key="6">
    <source>
        <dbReference type="ARBA" id="ARBA00022729"/>
    </source>
</evidence>
<dbReference type="Gene3D" id="3.30.200.20">
    <property type="entry name" value="Phosphorylase Kinase, domain 1"/>
    <property type="match status" value="1"/>
</dbReference>
<evidence type="ECO:0000256" key="11">
    <source>
        <dbReference type="ARBA" id="ARBA00023136"/>
    </source>
</evidence>
<keyword evidence="14" id="KW-0675">Receptor</keyword>
<evidence type="ECO:0000313" key="23">
    <source>
        <dbReference type="Proteomes" id="UP000265100"/>
    </source>
</evidence>
<dbReference type="Gene3D" id="2.60.120.1190">
    <property type="match status" value="1"/>
</dbReference>
<dbReference type="InterPro" id="IPR008266">
    <property type="entry name" value="Tyr_kinase_AS"/>
</dbReference>
<dbReference type="CDD" id="cd00057">
    <property type="entry name" value="FA58C"/>
    <property type="match status" value="1"/>
</dbReference>
<dbReference type="InterPro" id="IPR011009">
    <property type="entry name" value="Kinase-like_dom_sf"/>
</dbReference>
<dbReference type="SUPFAM" id="SSF49785">
    <property type="entry name" value="Galactose-binding domain-like"/>
    <property type="match status" value="1"/>
</dbReference>
<keyword evidence="8" id="KW-0418">Kinase</keyword>
<protein>
    <recommendedName>
        <fullName evidence="2">receptor protein-tyrosine kinase</fullName>
        <ecNumber evidence="2">2.7.10.1</ecNumber>
    </recommendedName>
</protein>
<dbReference type="InterPro" id="IPR020635">
    <property type="entry name" value="Tyr_kinase_cat_dom"/>
</dbReference>
<dbReference type="PROSITE" id="PS50011">
    <property type="entry name" value="PROTEIN_KINASE_DOM"/>
    <property type="match status" value="1"/>
</dbReference>
<evidence type="ECO:0000256" key="2">
    <source>
        <dbReference type="ARBA" id="ARBA00011902"/>
    </source>
</evidence>
<dbReference type="GeneTree" id="ENSGT00940000159733"/>
<dbReference type="SUPFAM" id="SSF56112">
    <property type="entry name" value="Protein kinase-like (PK-like)"/>
    <property type="match status" value="1"/>
</dbReference>
<dbReference type="Gene3D" id="2.60.120.260">
    <property type="entry name" value="Galactose-binding domain-like"/>
    <property type="match status" value="1"/>
</dbReference>
<dbReference type="Pfam" id="PF21114">
    <property type="entry name" value="DDR1-2_DS-like"/>
    <property type="match status" value="1"/>
</dbReference>